<dbReference type="RefSeq" id="XP_031578228.1">
    <property type="nucleotide sequence ID" value="XM_031724823.1"/>
</dbReference>
<evidence type="ECO:0000256" key="3">
    <source>
        <dbReference type="SAM" id="Phobius"/>
    </source>
</evidence>
<feature type="compositionally biased region" description="Basic and acidic residues" evidence="2">
    <location>
        <begin position="232"/>
        <end position="256"/>
    </location>
</feature>
<feature type="transmembrane region" description="Helical" evidence="3">
    <location>
        <begin position="625"/>
        <end position="645"/>
    </location>
</feature>
<dbReference type="Pfam" id="PF15458">
    <property type="entry name" value="NTR2"/>
    <property type="match status" value="1"/>
</dbReference>
<feature type="compositionally biased region" description="Basic and acidic residues" evidence="2">
    <location>
        <begin position="103"/>
        <end position="120"/>
    </location>
</feature>
<dbReference type="PANTHER" id="PTHR42101">
    <property type="entry name" value="CHROMOSOME 16, WHOLE GENOME SHOTGUN SEQUENCE"/>
    <property type="match status" value="1"/>
</dbReference>
<feature type="compositionally biased region" description="Basic residues" evidence="2">
    <location>
        <begin position="35"/>
        <end position="45"/>
    </location>
</feature>
<dbReference type="PANTHER" id="PTHR42101:SF1">
    <property type="entry name" value="LOW TEMPERATURE REQUIREMENT A"/>
    <property type="match status" value="1"/>
</dbReference>
<dbReference type="GeneID" id="8504948"/>
<keyword evidence="3" id="KW-0472">Membrane</keyword>
<protein>
    <recommendedName>
        <fullName evidence="6">Nineteen complex-related protein 2-domain-containing protein</fullName>
    </recommendedName>
</protein>
<feature type="transmembrane region" description="Helical" evidence="3">
    <location>
        <begin position="900"/>
        <end position="923"/>
    </location>
</feature>
<feature type="transmembrane region" description="Helical" evidence="3">
    <location>
        <begin position="843"/>
        <end position="864"/>
    </location>
</feature>
<dbReference type="KEGG" id="bgh:BDBG_16995"/>
<name>A0A179UJT4_BLAGS</name>
<feature type="compositionally biased region" description="Polar residues" evidence="2">
    <location>
        <begin position="121"/>
        <end position="135"/>
    </location>
</feature>
<dbReference type="InterPro" id="IPR010640">
    <property type="entry name" value="Low_temperature_requirement_A"/>
</dbReference>
<keyword evidence="3" id="KW-0812">Transmembrane</keyword>
<dbReference type="GO" id="GO:0000390">
    <property type="term" value="P:spliceosomal complex disassembly"/>
    <property type="evidence" value="ECO:0007669"/>
    <property type="project" value="InterPro"/>
</dbReference>
<feature type="transmembrane region" description="Helical" evidence="3">
    <location>
        <begin position="561"/>
        <end position="582"/>
    </location>
</feature>
<feature type="region of interest" description="Disordered" evidence="2">
    <location>
        <begin position="1"/>
        <end position="143"/>
    </location>
</feature>
<keyword evidence="5" id="KW-1185">Reference proteome</keyword>
<feature type="transmembrane region" description="Helical" evidence="3">
    <location>
        <begin position="461"/>
        <end position="485"/>
    </location>
</feature>
<reference evidence="5" key="1">
    <citation type="journal article" date="2015" name="PLoS Genet.">
        <title>The dynamic genome and transcriptome of the human fungal pathogen Blastomyces and close relative Emmonsia.</title>
        <authorList>
            <person name="Munoz J.F."/>
            <person name="Gauthier G.M."/>
            <person name="Desjardins C.A."/>
            <person name="Gallo J.E."/>
            <person name="Holder J."/>
            <person name="Sullivan T.D."/>
            <person name="Marty A.J."/>
            <person name="Carmen J.C."/>
            <person name="Chen Z."/>
            <person name="Ding L."/>
            <person name="Gujja S."/>
            <person name="Magrini V."/>
            <person name="Misas E."/>
            <person name="Mitreva M."/>
            <person name="Priest M."/>
            <person name="Saif S."/>
            <person name="Whiston E.A."/>
            <person name="Young S."/>
            <person name="Zeng Q."/>
            <person name="Goldman W.E."/>
            <person name="Mardis E.R."/>
            <person name="Taylor J.W."/>
            <person name="McEwen J.G."/>
            <person name="Clay O.K."/>
            <person name="Klein B.S."/>
            <person name="Cuomo C.A."/>
        </authorList>
    </citation>
    <scope>NUCLEOTIDE SEQUENCE [LARGE SCALE GENOMIC DNA]</scope>
    <source>
        <strain evidence="5">SLH14081</strain>
    </source>
</reference>
<dbReference type="GO" id="GO:0071008">
    <property type="term" value="C:U2-type post-mRNA release spliceosomal complex"/>
    <property type="evidence" value="ECO:0007669"/>
    <property type="project" value="InterPro"/>
</dbReference>
<accession>A0A179UJT4</accession>
<keyword evidence="1" id="KW-0175">Coiled coil</keyword>
<evidence type="ECO:0000256" key="2">
    <source>
        <dbReference type="SAM" id="MobiDB-lite"/>
    </source>
</evidence>
<feature type="transmembrane region" description="Helical" evidence="3">
    <location>
        <begin position="594"/>
        <end position="613"/>
    </location>
</feature>
<dbReference type="VEuPathDB" id="FungiDB:BDBG_16995"/>
<proteinExistence type="predicted"/>
<feature type="transmembrane region" description="Helical" evidence="3">
    <location>
        <begin position="657"/>
        <end position="676"/>
    </location>
</feature>
<dbReference type="STRING" id="559298.A0A179UJT4"/>
<dbReference type="InterPro" id="IPR028211">
    <property type="entry name" value="Ntr2"/>
</dbReference>
<dbReference type="EMBL" id="GG657454">
    <property type="protein sequence ID" value="OAT08336.1"/>
    <property type="molecule type" value="Genomic_DNA"/>
</dbReference>
<gene>
    <name evidence="4" type="ORF">BDBG_16995</name>
</gene>
<keyword evidence="3" id="KW-1133">Transmembrane helix</keyword>
<feature type="coiled-coil region" evidence="1">
    <location>
        <begin position="322"/>
        <end position="370"/>
    </location>
</feature>
<evidence type="ECO:0000313" key="4">
    <source>
        <dbReference type="EMBL" id="OAT08336.1"/>
    </source>
</evidence>
<evidence type="ECO:0000256" key="1">
    <source>
        <dbReference type="SAM" id="Coils"/>
    </source>
</evidence>
<evidence type="ECO:0008006" key="6">
    <source>
        <dbReference type="Google" id="ProtNLM"/>
    </source>
</evidence>
<feature type="transmembrane region" description="Helical" evidence="3">
    <location>
        <begin position="871"/>
        <end position="894"/>
    </location>
</feature>
<feature type="compositionally biased region" description="Acidic residues" evidence="2">
    <location>
        <begin position="257"/>
        <end position="269"/>
    </location>
</feature>
<dbReference type="AlphaFoldDB" id="A0A179UJT4"/>
<dbReference type="Pfam" id="PF06772">
    <property type="entry name" value="LtrA"/>
    <property type="match status" value="1"/>
</dbReference>
<feature type="region of interest" description="Disordered" evidence="2">
    <location>
        <begin position="155"/>
        <end position="191"/>
    </location>
</feature>
<feature type="region of interest" description="Disordered" evidence="2">
    <location>
        <begin position="232"/>
        <end position="288"/>
    </location>
</feature>
<dbReference type="OrthoDB" id="3177213at2759"/>
<dbReference type="Proteomes" id="UP000002038">
    <property type="component" value="Unassembled WGS sequence"/>
</dbReference>
<organism evidence="4 5">
    <name type="scientific">Blastomyces gilchristii (strain SLH14081)</name>
    <name type="common">Blastomyces dermatitidis</name>
    <dbReference type="NCBI Taxonomy" id="559298"/>
    <lineage>
        <taxon>Eukaryota</taxon>
        <taxon>Fungi</taxon>
        <taxon>Dikarya</taxon>
        <taxon>Ascomycota</taxon>
        <taxon>Pezizomycotina</taxon>
        <taxon>Eurotiomycetes</taxon>
        <taxon>Eurotiomycetidae</taxon>
        <taxon>Onygenales</taxon>
        <taxon>Ajellomycetaceae</taxon>
        <taxon>Blastomyces</taxon>
    </lineage>
</organism>
<evidence type="ECO:0000313" key="5">
    <source>
        <dbReference type="Proteomes" id="UP000002038"/>
    </source>
</evidence>
<sequence length="972" mass="109642">MSSLFANRRKARKVGTDEDDNAQNGSEQEPVVRRPNTKPKQKSKLRLSFGPGGTSMAGDEEMTEGEVITPKRIGARKHIKEKSGLQRAWAPSGPSESIPLRVGPEEDRPTYNKEYLKELRNSTPSTPKQSGSIPTSEDEKERQLDIAAKFGEIVQVSKPSTIPTDAEIREKKERRARLAMQRGEDHEQDFISLDDAADDDWSFSRKKEKVETRLVRDDEDFAEGFDEYVEDGKIAIGRKAEREKQRRERAEMKELIDEAQESSEADDSEAERRAAYEAAQTRAGMEGLRRTHESLPLRPKTPPKITPLPRLADSLARLRNSLSTMENSKVQLVLRMEELRKEKVEISTREVEIQTLLKEAGENYERLRAEAGLNPGDKSLIPGTDVQGDRGLENLGGRSELPKPRRCVPWIASPLDQTDEEHPRLNHHTDSTPIELFFDLFFVANLSTFTATHEINNLEALWSYVGFLSIIWFTWLQVALFDIRFAQDSIFERICKALQLATMVGFASTGAGFATQVRDENVWAFRSLSILLASSRLLLSVEYSIAAIFLYRTMQLASKRLLWIVVVFIGTGATYTGLYFVFNNNTDTRGEYVWTSWFLIFAIETLVVMSVSSRTPGIGFENTHLNVRMGLLTLIIIGEGVISVTRLVNQTVGSSGWSKWSFVHILGVTTGVYLLWQSYFDISPRVKYGITNQQIWTQLHFPFHVMLVLLSEGSQILALTLDISLKLRHLSDSILFACEPPRPDPHFAIDLLNSTILDMDIDYTRGGLEERRCIQSVLQDLRNSPQLCPSFNGPGSLTHQRSHDLIGNVTTSLFSSMGITLPVDVVESEKLLMLYLRLLGFVYIYYFVVASFAMFILAAFVFLTQRHAGKIYAWVAITTRVLLGIILLGMVAMVANFRLIYSYMTSPLIIFTFTLALLIALLVDRVLDSVALKVGKPNSDREDREVTGTDTYAMFQLSPMTTSVSDDNTLDH</sequence>